<dbReference type="EMBL" id="LAVV01009302">
    <property type="protein sequence ID" value="KNZ50825.1"/>
    <property type="molecule type" value="Genomic_DNA"/>
</dbReference>
<proteinExistence type="predicted"/>
<dbReference type="AlphaFoldDB" id="A0A0L6USK6"/>
<evidence type="ECO:0000313" key="2">
    <source>
        <dbReference type="Proteomes" id="UP000037035"/>
    </source>
</evidence>
<sequence length="146" mass="16956">MYQYVFVPLCIRKLQYPKWLRYIFDLPQAALLIHFLNPTLIRPLIVPAMGPSSQPVRIITVNMVFVRYHLAVKAIVVKQLIRGQTPTAINKLVDENTSIHLLWQWMHLWEQNHLGVCNAALYLPRGRCGKKNRLSRDCECSALSDF</sequence>
<dbReference type="Proteomes" id="UP000037035">
    <property type="component" value="Unassembled WGS sequence"/>
</dbReference>
<dbReference type="VEuPathDB" id="FungiDB:VP01_421g8"/>
<evidence type="ECO:0000313" key="1">
    <source>
        <dbReference type="EMBL" id="KNZ50825.1"/>
    </source>
</evidence>
<protein>
    <submittedName>
        <fullName evidence="1">Uncharacterized protein</fullName>
    </submittedName>
</protein>
<organism evidence="1 2">
    <name type="scientific">Puccinia sorghi</name>
    <dbReference type="NCBI Taxonomy" id="27349"/>
    <lineage>
        <taxon>Eukaryota</taxon>
        <taxon>Fungi</taxon>
        <taxon>Dikarya</taxon>
        <taxon>Basidiomycota</taxon>
        <taxon>Pucciniomycotina</taxon>
        <taxon>Pucciniomycetes</taxon>
        <taxon>Pucciniales</taxon>
        <taxon>Pucciniaceae</taxon>
        <taxon>Puccinia</taxon>
    </lineage>
</organism>
<keyword evidence="2" id="KW-1185">Reference proteome</keyword>
<accession>A0A0L6USK6</accession>
<reference evidence="1 2" key="1">
    <citation type="submission" date="2015-08" db="EMBL/GenBank/DDBJ databases">
        <title>Next Generation Sequencing and Analysis of the Genome of Puccinia sorghi L Schw, the Causal Agent of Maize Common Rust.</title>
        <authorList>
            <person name="Rochi L."/>
            <person name="Burguener G."/>
            <person name="Darino M."/>
            <person name="Turjanski A."/>
            <person name="Kreff E."/>
            <person name="Dieguez M.J."/>
            <person name="Sacco F."/>
        </authorList>
    </citation>
    <scope>NUCLEOTIDE SEQUENCE [LARGE SCALE GENOMIC DNA]</scope>
    <source>
        <strain evidence="1 2">RO10H11247</strain>
    </source>
</reference>
<comment type="caution">
    <text evidence="1">The sequence shown here is derived from an EMBL/GenBank/DDBJ whole genome shotgun (WGS) entry which is preliminary data.</text>
</comment>
<name>A0A0L6USK6_9BASI</name>
<gene>
    <name evidence="1" type="ORF">VP01_421g8</name>
</gene>